<comment type="caution">
    <text evidence="1">The sequence shown here is derived from an EMBL/GenBank/DDBJ whole genome shotgun (WGS) entry which is preliminary data.</text>
</comment>
<gene>
    <name evidence="1" type="ORF">J2S55_001965</name>
</gene>
<proteinExistence type="predicted"/>
<dbReference type="Proteomes" id="UP001230426">
    <property type="component" value="Unassembled WGS sequence"/>
</dbReference>
<dbReference type="RefSeq" id="WP_306858926.1">
    <property type="nucleotide sequence ID" value="NZ_JAUSRB010000002.1"/>
</dbReference>
<name>A0ABT9R1L6_9ACTN</name>
<dbReference type="EMBL" id="JAUSRB010000002">
    <property type="protein sequence ID" value="MDP9862699.1"/>
    <property type="molecule type" value="Genomic_DNA"/>
</dbReference>
<reference evidence="1 2" key="1">
    <citation type="submission" date="2023-07" db="EMBL/GenBank/DDBJ databases">
        <title>Sequencing the genomes of 1000 actinobacteria strains.</title>
        <authorList>
            <person name="Klenk H.-P."/>
        </authorList>
    </citation>
    <scope>NUCLEOTIDE SEQUENCE [LARGE SCALE GENOMIC DNA]</scope>
    <source>
        <strain evidence="1 2">DSM 44109</strain>
    </source>
</reference>
<protein>
    <submittedName>
        <fullName evidence="1">Uncharacterized protein</fullName>
    </submittedName>
</protein>
<accession>A0ABT9R1L6</accession>
<keyword evidence="2" id="KW-1185">Reference proteome</keyword>
<evidence type="ECO:0000313" key="2">
    <source>
        <dbReference type="Proteomes" id="UP001230426"/>
    </source>
</evidence>
<organism evidence="1 2">
    <name type="scientific">Streptosporangium brasiliense</name>
    <dbReference type="NCBI Taxonomy" id="47480"/>
    <lineage>
        <taxon>Bacteria</taxon>
        <taxon>Bacillati</taxon>
        <taxon>Actinomycetota</taxon>
        <taxon>Actinomycetes</taxon>
        <taxon>Streptosporangiales</taxon>
        <taxon>Streptosporangiaceae</taxon>
        <taxon>Streptosporangium</taxon>
    </lineage>
</organism>
<evidence type="ECO:0000313" key="1">
    <source>
        <dbReference type="EMBL" id="MDP9862699.1"/>
    </source>
</evidence>
<sequence length="63" mass="6841">MESVSFMFCALSEVGLDKTGTDSWRPVRAAPGPDTPSAELVFETGGHRHAGAVLRGDRRPRTR</sequence>